<organism evidence="10 11">
    <name type="scientific">Arsukibacterium ikkense</name>
    <dbReference type="NCBI Taxonomy" id="336831"/>
    <lineage>
        <taxon>Bacteria</taxon>
        <taxon>Pseudomonadati</taxon>
        <taxon>Pseudomonadota</taxon>
        <taxon>Gammaproteobacteria</taxon>
        <taxon>Chromatiales</taxon>
        <taxon>Chromatiaceae</taxon>
        <taxon>Arsukibacterium</taxon>
    </lineage>
</organism>
<dbReference type="Pfam" id="PF02687">
    <property type="entry name" value="FtsX"/>
    <property type="match status" value="2"/>
</dbReference>
<dbReference type="Pfam" id="PF12704">
    <property type="entry name" value="MacB_PCD"/>
    <property type="match status" value="2"/>
</dbReference>
<keyword evidence="2" id="KW-1003">Cell membrane</keyword>
<protein>
    <recommendedName>
        <fullName evidence="12">Permease</fullName>
    </recommendedName>
</protein>
<keyword evidence="3 7" id="KW-0812">Transmembrane</keyword>
<dbReference type="PANTHER" id="PTHR30572:SF4">
    <property type="entry name" value="ABC TRANSPORTER PERMEASE YTRF"/>
    <property type="match status" value="1"/>
</dbReference>
<evidence type="ECO:0000256" key="3">
    <source>
        <dbReference type="ARBA" id="ARBA00022692"/>
    </source>
</evidence>
<feature type="transmembrane region" description="Helical" evidence="7">
    <location>
        <begin position="419"/>
        <end position="444"/>
    </location>
</feature>
<sequence length="806" mass="90931">MLVLQHLKLGLKRLYQQPRLCLPVIISLGFTLAAVLVVVTLSYRIMVQPLPHIQQVEQLSIQKLYGRFGSVQMNMIDKQRFASLQRYFAHYGDWGYFSSEQTSTLMVSDQSVDSTLFTGSNNLLEVLGLPILEGQTPLTVSADNQVWISETLWKRYFAASPDVIGQTLKLHEQPLIVAGVLPDFYSIPNSHNITAAQLWQFFEPDVWRSDDMEMMFGTDATILLRSIGKQPSATEFNNWFNEDKSALPQMVQQVLSTITIDVEQNAYRNYLLGDSQKLLWLLLAVTLGLFIIASLNLTNVLLAHYQSRQHEFAMQLFSGATLTKLRGLIALENISLVLPAVLLGLLAAQWLMRFLPVLVGDAIPLLQGISVNSTTLAAAAITSVLLLCCFSLPLGIKVSAIAVSLKQSGKGSGKAHNPWLIKTLLVVQLTVSAILISSTAGLAWHSYQDLYTNLGFRLVNSYELAIRPKQIKNLTNAEEMQQQIDFFKQQYQTLQHDLKRNFPHAQLINSLSQPISRTIRFAQAKLTERNMDIQFTYSEIDEHYFDQFGIKLLYGRNFTADEAVESVIVDLNFANLLYPGTPERALGENFTVNNKDRHYRIAGIVDNIKNQRAGIPHLYENLSQVMHSNMFFFVLLLPEQLQISEGEVTAALAEDYQDYEIHIRGMRDLWQAMTKQSRVYFYIICIVSFTTLLLALLGTAGVSQMRARQRRYELAVRMATGASEQRLLWLLTKESGALVLVGLVLGAIFTSWLYQLLQLNYAILPTLETKVFIVLNSLLGAVALLSILVPSWQVIRQDPMQTLREL</sequence>
<feature type="transmembrane region" description="Helical" evidence="7">
    <location>
        <begin position="736"/>
        <end position="754"/>
    </location>
</feature>
<evidence type="ECO:0000256" key="4">
    <source>
        <dbReference type="ARBA" id="ARBA00022989"/>
    </source>
</evidence>
<feature type="transmembrane region" description="Helical" evidence="7">
    <location>
        <begin position="278"/>
        <end position="302"/>
    </location>
</feature>
<evidence type="ECO:0008006" key="12">
    <source>
        <dbReference type="Google" id="ProtNLM"/>
    </source>
</evidence>
<name>A0A0M2V9T2_9GAMM</name>
<feature type="transmembrane region" description="Helical" evidence="7">
    <location>
        <begin position="20"/>
        <end position="43"/>
    </location>
</feature>
<evidence type="ECO:0000313" key="10">
    <source>
        <dbReference type="EMBL" id="KKO45923.1"/>
    </source>
</evidence>
<gene>
    <name evidence="10" type="ORF">WG68_07895</name>
</gene>
<feature type="transmembrane region" description="Helical" evidence="7">
    <location>
        <begin position="375"/>
        <end position="398"/>
    </location>
</feature>
<dbReference type="AlphaFoldDB" id="A0A0M2V9T2"/>
<keyword evidence="5 7" id="KW-0472">Membrane</keyword>
<feature type="transmembrane region" description="Helical" evidence="7">
    <location>
        <begin position="679"/>
        <end position="702"/>
    </location>
</feature>
<evidence type="ECO:0000259" key="9">
    <source>
        <dbReference type="Pfam" id="PF12704"/>
    </source>
</evidence>
<evidence type="ECO:0000256" key="6">
    <source>
        <dbReference type="ARBA" id="ARBA00038076"/>
    </source>
</evidence>
<accession>A0A0M2V9T2</accession>
<feature type="transmembrane region" description="Helical" evidence="7">
    <location>
        <begin position="774"/>
        <end position="795"/>
    </location>
</feature>
<comment type="subcellular location">
    <subcellularLocation>
        <location evidence="1">Cell membrane</location>
        <topology evidence="1">Multi-pass membrane protein</topology>
    </subcellularLocation>
</comment>
<dbReference type="EMBL" id="LAHO01000006">
    <property type="protein sequence ID" value="KKO45923.1"/>
    <property type="molecule type" value="Genomic_DNA"/>
</dbReference>
<proteinExistence type="inferred from homology"/>
<feature type="transmembrane region" description="Helical" evidence="7">
    <location>
        <begin position="334"/>
        <end position="355"/>
    </location>
</feature>
<dbReference type="InterPro" id="IPR003838">
    <property type="entry name" value="ABC3_permease_C"/>
</dbReference>
<feature type="domain" description="ABC3 transporter permease C-terminal" evidence="8">
    <location>
        <begin position="286"/>
        <end position="390"/>
    </location>
</feature>
<evidence type="ECO:0000313" key="11">
    <source>
        <dbReference type="Proteomes" id="UP000034228"/>
    </source>
</evidence>
<dbReference type="GO" id="GO:0005886">
    <property type="term" value="C:plasma membrane"/>
    <property type="evidence" value="ECO:0007669"/>
    <property type="project" value="UniProtKB-SubCell"/>
</dbReference>
<evidence type="ECO:0000256" key="7">
    <source>
        <dbReference type="SAM" id="Phobius"/>
    </source>
</evidence>
<dbReference type="Proteomes" id="UP000034228">
    <property type="component" value="Unassembled WGS sequence"/>
</dbReference>
<dbReference type="STRING" id="336831.WG68_07895"/>
<feature type="domain" description="MacB-like periplasmic core" evidence="9">
    <location>
        <begin position="515"/>
        <end position="614"/>
    </location>
</feature>
<dbReference type="PANTHER" id="PTHR30572">
    <property type="entry name" value="MEMBRANE COMPONENT OF TRANSPORTER-RELATED"/>
    <property type="match status" value="1"/>
</dbReference>
<dbReference type="InterPro" id="IPR050250">
    <property type="entry name" value="Macrolide_Exporter_MacB"/>
</dbReference>
<evidence type="ECO:0000256" key="5">
    <source>
        <dbReference type="ARBA" id="ARBA00023136"/>
    </source>
</evidence>
<keyword evidence="11" id="KW-1185">Reference proteome</keyword>
<comment type="similarity">
    <text evidence="6">Belongs to the ABC-4 integral membrane protein family.</text>
</comment>
<dbReference type="OrthoDB" id="5711186at2"/>
<keyword evidence="4 7" id="KW-1133">Transmembrane helix</keyword>
<evidence type="ECO:0000256" key="2">
    <source>
        <dbReference type="ARBA" id="ARBA00022475"/>
    </source>
</evidence>
<evidence type="ECO:0000259" key="8">
    <source>
        <dbReference type="Pfam" id="PF02687"/>
    </source>
</evidence>
<comment type="caution">
    <text evidence="10">The sequence shown here is derived from an EMBL/GenBank/DDBJ whole genome shotgun (WGS) entry which is preliminary data.</text>
</comment>
<dbReference type="GO" id="GO:0022857">
    <property type="term" value="F:transmembrane transporter activity"/>
    <property type="evidence" value="ECO:0007669"/>
    <property type="project" value="TreeGrafter"/>
</dbReference>
<dbReference type="PATRIC" id="fig|336831.14.peg.787"/>
<feature type="domain" description="MacB-like periplasmic core" evidence="9">
    <location>
        <begin position="105"/>
        <end position="185"/>
    </location>
</feature>
<evidence type="ECO:0000256" key="1">
    <source>
        <dbReference type="ARBA" id="ARBA00004651"/>
    </source>
</evidence>
<feature type="domain" description="ABC3 transporter permease C-terminal" evidence="8">
    <location>
        <begin position="686"/>
        <end position="799"/>
    </location>
</feature>
<reference evidence="10 11" key="1">
    <citation type="submission" date="2015-03" db="EMBL/GenBank/DDBJ databases">
        <title>Draft genome sequences of two protease-producing strains of Arsukibacterium isolated from two cold and alkaline environments.</title>
        <authorList>
            <person name="Lylloff J.E."/>
            <person name="Skov L.B."/>
            <person name="Jepsen M."/>
            <person name="Hallin P.F."/>
            <person name="Sorensen S.J."/>
            <person name="Stougaard P."/>
            <person name="Glaring M.A."/>
        </authorList>
    </citation>
    <scope>NUCLEOTIDE SEQUENCE [LARGE SCALE GENOMIC DNA]</scope>
    <source>
        <strain evidence="10 11">GCM72</strain>
    </source>
</reference>
<dbReference type="InterPro" id="IPR025857">
    <property type="entry name" value="MacB_PCD"/>
</dbReference>
<dbReference type="RefSeq" id="WP_046557126.1">
    <property type="nucleotide sequence ID" value="NZ_LAHO01000006.1"/>
</dbReference>